<organism evidence="1 2">
    <name type="scientific">Abditibacterium utsteinense</name>
    <dbReference type="NCBI Taxonomy" id="1960156"/>
    <lineage>
        <taxon>Bacteria</taxon>
        <taxon>Pseudomonadati</taxon>
        <taxon>Abditibacteriota</taxon>
        <taxon>Abditibacteriia</taxon>
        <taxon>Abditibacteriales</taxon>
        <taxon>Abditibacteriaceae</taxon>
        <taxon>Abditibacterium</taxon>
    </lineage>
</organism>
<accession>A0A2S8SV81</accession>
<protein>
    <recommendedName>
        <fullName evidence="3">DUF429 domain-containing protein</fullName>
    </recommendedName>
</protein>
<evidence type="ECO:0000313" key="1">
    <source>
        <dbReference type="EMBL" id="PQV64700.1"/>
    </source>
</evidence>
<name>A0A2S8SV81_9BACT</name>
<evidence type="ECO:0000313" key="2">
    <source>
        <dbReference type="Proteomes" id="UP000237684"/>
    </source>
</evidence>
<dbReference type="InParanoid" id="A0A2S8SV81"/>
<dbReference type="EMBL" id="NIGF01000004">
    <property type="protein sequence ID" value="PQV64700.1"/>
    <property type="molecule type" value="Genomic_DNA"/>
</dbReference>
<comment type="caution">
    <text evidence="1">The sequence shown here is derived from an EMBL/GenBank/DDBJ whole genome shotgun (WGS) entry which is preliminary data.</text>
</comment>
<dbReference type="Proteomes" id="UP000237684">
    <property type="component" value="Unassembled WGS sequence"/>
</dbReference>
<dbReference type="AlphaFoldDB" id="A0A2S8SV81"/>
<gene>
    <name evidence="1" type="ORF">B1R32_104199</name>
</gene>
<proteinExistence type="predicted"/>
<evidence type="ECO:0008006" key="3">
    <source>
        <dbReference type="Google" id="ProtNLM"/>
    </source>
</evidence>
<reference evidence="1 2" key="1">
    <citation type="journal article" date="2018" name="Syst. Appl. Microbiol.">
        <title>Abditibacterium utsteinense sp. nov., the first cultivated member of candidate phylum FBP, isolated from ice-free Antarctic soil samples.</title>
        <authorList>
            <person name="Tahon G."/>
            <person name="Tytgat B."/>
            <person name="Lebbe L."/>
            <person name="Carlier A."/>
            <person name="Willems A."/>
        </authorList>
    </citation>
    <scope>NUCLEOTIDE SEQUENCE [LARGE SCALE GENOMIC DNA]</scope>
    <source>
        <strain evidence="1 2">LMG 29911</strain>
    </source>
</reference>
<sequence length="247" mass="28163">MEAGQKIWVSRAQFDGEKLSFDFLERAADLPGGNSSRDAALCALRDWIVRHEGAACGLDFPFALQQEALGEEDYATWLRNFPRRYADSQKMKESGFEARRACELVAKVPFSPLNLRLYRQTYHGIAEVLAPLRECGARVLPFDAPIPQKIWLLEICPASLLKREKLYLSYKGKSDLQRQNREIIAREMATRTPFAWSEKMEKRALEDTEGDALDAVLAAICTFNALRKPETLAAQNELEKREGRVYF</sequence>
<keyword evidence="2" id="KW-1185">Reference proteome</keyword>